<dbReference type="SUPFAM" id="SSF54292">
    <property type="entry name" value="2Fe-2S ferredoxin-like"/>
    <property type="match status" value="1"/>
</dbReference>
<sequence length="146" mass="15918">MFLERNRIYPQVNHHHHLYCSPRGAGSRARQKVSAAAQQHEAPPGRSEVLVEFETEGVCTRAQVGENIMQVAERCGISVQHSCLSGSCGTCEMEITKEETGAADAEVKSRSTGIVRTCIAAIPAGYSRLIVKQLDDPYWGGGDGWM</sequence>
<evidence type="ECO:0000256" key="3">
    <source>
        <dbReference type="ARBA" id="ARBA00034078"/>
    </source>
</evidence>
<evidence type="ECO:0000256" key="1">
    <source>
        <dbReference type="ARBA" id="ARBA00022714"/>
    </source>
</evidence>
<dbReference type="InterPro" id="IPR001041">
    <property type="entry name" value="2Fe-2S_ferredoxin-type"/>
</dbReference>
<dbReference type="Gene3D" id="3.10.20.30">
    <property type="match status" value="1"/>
</dbReference>
<feature type="domain" description="2Fe-2S ferredoxin-type" evidence="4">
    <location>
        <begin position="47"/>
        <end position="137"/>
    </location>
</feature>
<evidence type="ECO:0000313" key="6">
    <source>
        <dbReference type="Proteomes" id="UP000054558"/>
    </source>
</evidence>
<gene>
    <name evidence="5" type="ORF">KFL_007010080</name>
</gene>
<dbReference type="GO" id="GO:0051537">
    <property type="term" value="F:2 iron, 2 sulfur cluster binding"/>
    <property type="evidence" value="ECO:0007669"/>
    <property type="project" value="UniProtKB-KW"/>
</dbReference>
<dbReference type="OrthoDB" id="510469at2759"/>
<dbReference type="Proteomes" id="UP000054558">
    <property type="component" value="Unassembled WGS sequence"/>
</dbReference>
<reference evidence="5 6" key="1">
    <citation type="journal article" date="2014" name="Nat. Commun.">
        <title>Klebsormidium flaccidum genome reveals primary factors for plant terrestrial adaptation.</title>
        <authorList>
            <person name="Hori K."/>
            <person name="Maruyama F."/>
            <person name="Fujisawa T."/>
            <person name="Togashi T."/>
            <person name="Yamamoto N."/>
            <person name="Seo M."/>
            <person name="Sato S."/>
            <person name="Yamada T."/>
            <person name="Mori H."/>
            <person name="Tajima N."/>
            <person name="Moriyama T."/>
            <person name="Ikeuchi M."/>
            <person name="Watanabe M."/>
            <person name="Wada H."/>
            <person name="Kobayashi K."/>
            <person name="Saito M."/>
            <person name="Masuda T."/>
            <person name="Sasaki-Sekimoto Y."/>
            <person name="Mashiguchi K."/>
            <person name="Awai K."/>
            <person name="Shimojima M."/>
            <person name="Masuda S."/>
            <person name="Iwai M."/>
            <person name="Nobusawa T."/>
            <person name="Narise T."/>
            <person name="Kondo S."/>
            <person name="Saito H."/>
            <person name="Sato R."/>
            <person name="Murakawa M."/>
            <person name="Ihara Y."/>
            <person name="Oshima-Yamada Y."/>
            <person name="Ohtaka K."/>
            <person name="Satoh M."/>
            <person name="Sonobe K."/>
            <person name="Ishii M."/>
            <person name="Ohtani R."/>
            <person name="Kanamori-Sato M."/>
            <person name="Honoki R."/>
            <person name="Miyazaki D."/>
            <person name="Mochizuki H."/>
            <person name="Umetsu J."/>
            <person name="Higashi K."/>
            <person name="Shibata D."/>
            <person name="Kamiya Y."/>
            <person name="Sato N."/>
            <person name="Nakamura Y."/>
            <person name="Tabata S."/>
            <person name="Ida S."/>
            <person name="Kurokawa K."/>
            <person name="Ohta H."/>
        </authorList>
    </citation>
    <scope>NUCLEOTIDE SEQUENCE [LARGE SCALE GENOMIC DNA]</scope>
    <source>
        <strain evidence="5 6">NIES-2285</strain>
    </source>
</reference>
<dbReference type="InterPro" id="IPR006058">
    <property type="entry name" value="2Fe2S_fd_BS"/>
</dbReference>
<dbReference type="PROSITE" id="PS00197">
    <property type="entry name" value="2FE2S_FER_1"/>
    <property type="match status" value="1"/>
</dbReference>
<evidence type="ECO:0000256" key="2">
    <source>
        <dbReference type="ARBA" id="ARBA00023014"/>
    </source>
</evidence>
<dbReference type="CDD" id="cd00207">
    <property type="entry name" value="fer2"/>
    <property type="match status" value="1"/>
</dbReference>
<evidence type="ECO:0000313" key="5">
    <source>
        <dbReference type="EMBL" id="GAQ90913.1"/>
    </source>
</evidence>
<dbReference type="OMA" id="VMRACVA"/>
<keyword evidence="1" id="KW-0001">2Fe-2S</keyword>
<keyword evidence="6" id="KW-1185">Reference proteome</keyword>
<dbReference type="InterPro" id="IPR036010">
    <property type="entry name" value="2Fe-2S_ferredoxin-like_sf"/>
</dbReference>
<comment type="cofactor">
    <cofactor evidence="3">
        <name>[2Fe-2S] cluster</name>
        <dbReference type="ChEBI" id="CHEBI:190135"/>
    </cofactor>
</comment>
<organism evidence="5 6">
    <name type="scientific">Klebsormidium nitens</name>
    <name type="common">Green alga</name>
    <name type="synonym">Ulothrix nitens</name>
    <dbReference type="NCBI Taxonomy" id="105231"/>
    <lineage>
        <taxon>Eukaryota</taxon>
        <taxon>Viridiplantae</taxon>
        <taxon>Streptophyta</taxon>
        <taxon>Klebsormidiophyceae</taxon>
        <taxon>Klebsormidiales</taxon>
        <taxon>Klebsormidiaceae</taxon>
        <taxon>Klebsormidium</taxon>
    </lineage>
</organism>
<name>A0A1Y1IJM9_KLENI</name>
<keyword evidence="1" id="KW-0408">Iron</keyword>
<dbReference type="EMBL" id="DF237650">
    <property type="protein sequence ID" value="GAQ90913.1"/>
    <property type="molecule type" value="Genomic_DNA"/>
</dbReference>
<dbReference type="AlphaFoldDB" id="A0A1Y1IJM9"/>
<accession>A0A1Y1IJM9</accession>
<keyword evidence="2" id="KW-0411">Iron-sulfur</keyword>
<dbReference type="Pfam" id="PF00111">
    <property type="entry name" value="Fer2"/>
    <property type="match status" value="1"/>
</dbReference>
<dbReference type="PROSITE" id="PS51085">
    <property type="entry name" value="2FE2S_FER_2"/>
    <property type="match status" value="1"/>
</dbReference>
<evidence type="ECO:0000259" key="4">
    <source>
        <dbReference type="PROSITE" id="PS51085"/>
    </source>
</evidence>
<dbReference type="InterPro" id="IPR012675">
    <property type="entry name" value="Beta-grasp_dom_sf"/>
</dbReference>
<proteinExistence type="predicted"/>
<keyword evidence="1" id="KW-0479">Metal-binding</keyword>
<protein>
    <recommendedName>
        <fullName evidence="4">2Fe-2S ferredoxin-type domain-containing protein</fullName>
    </recommendedName>
</protein>